<evidence type="ECO:0000256" key="2">
    <source>
        <dbReference type="ARBA" id="ARBA00023136"/>
    </source>
</evidence>
<dbReference type="Gene3D" id="2.130.10.10">
    <property type="entry name" value="YVTN repeat-like/Quinoprotein amine dehydrogenase"/>
    <property type="match status" value="1"/>
</dbReference>
<reference evidence="7 8" key="1">
    <citation type="submission" date="2016-05" db="EMBL/GenBank/DDBJ databases">
        <title>Genomic Taxonomy of the Vibrionaceae.</title>
        <authorList>
            <person name="Gomez-Gil B."/>
            <person name="Enciso-Ibarra J."/>
        </authorList>
    </citation>
    <scope>NUCLEOTIDE SEQUENCE [LARGE SCALE GENOMIC DNA]</scope>
    <source>
        <strain evidence="7 8">CAIM 1920</strain>
    </source>
</reference>
<comment type="caution">
    <text evidence="7">The sequence shown here is derived from an EMBL/GenBank/DDBJ whole genome shotgun (WGS) entry which is preliminary data.</text>
</comment>
<dbReference type="HAMAP" id="MF_00923">
    <property type="entry name" value="OM_assembly_BamB"/>
    <property type="match status" value="1"/>
</dbReference>
<dbReference type="SMART" id="SM00564">
    <property type="entry name" value="PQQ"/>
    <property type="match status" value="6"/>
</dbReference>
<keyword evidence="3 4" id="KW-0998">Cell outer membrane</keyword>
<accession>A0A1C3EGD4</accession>
<dbReference type="AlphaFoldDB" id="A0A1C3EGD4"/>
<evidence type="ECO:0000256" key="1">
    <source>
        <dbReference type="ARBA" id="ARBA00022729"/>
    </source>
</evidence>
<dbReference type="PANTHER" id="PTHR34512:SF30">
    <property type="entry name" value="OUTER MEMBRANE PROTEIN ASSEMBLY FACTOR BAMB"/>
    <property type="match status" value="1"/>
</dbReference>
<protein>
    <recommendedName>
        <fullName evidence="4">Outer membrane protein assembly factor BamB</fullName>
    </recommendedName>
</protein>
<keyword evidence="4" id="KW-0564">Palmitate</keyword>
<evidence type="ECO:0000313" key="8">
    <source>
        <dbReference type="Proteomes" id="UP000094936"/>
    </source>
</evidence>
<keyword evidence="2 4" id="KW-0472">Membrane</keyword>
<dbReference type="PROSITE" id="PS51257">
    <property type="entry name" value="PROKAR_LIPOPROTEIN"/>
    <property type="match status" value="1"/>
</dbReference>
<dbReference type="GO" id="GO:0009279">
    <property type="term" value="C:cell outer membrane"/>
    <property type="evidence" value="ECO:0007669"/>
    <property type="project" value="UniProtKB-SubCell"/>
</dbReference>
<dbReference type="STRING" id="1080227.A8L45_13415"/>
<dbReference type="EMBL" id="LYBM01000024">
    <property type="protein sequence ID" value="ODA32322.1"/>
    <property type="molecule type" value="Genomic_DNA"/>
</dbReference>
<evidence type="ECO:0000256" key="4">
    <source>
        <dbReference type="HAMAP-Rule" id="MF_00923"/>
    </source>
</evidence>
<organism evidence="7 8">
    <name type="scientific">Veronia pacifica</name>
    <dbReference type="NCBI Taxonomy" id="1080227"/>
    <lineage>
        <taxon>Bacteria</taxon>
        <taxon>Pseudomonadati</taxon>
        <taxon>Pseudomonadota</taxon>
        <taxon>Gammaproteobacteria</taxon>
        <taxon>Vibrionales</taxon>
        <taxon>Vibrionaceae</taxon>
        <taxon>Veronia</taxon>
    </lineage>
</organism>
<dbReference type="GO" id="GO:0043165">
    <property type="term" value="P:Gram-negative-bacterium-type cell outer membrane assembly"/>
    <property type="evidence" value="ECO:0007669"/>
    <property type="project" value="UniProtKB-UniRule"/>
</dbReference>
<gene>
    <name evidence="4" type="primary">bamB</name>
    <name evidence="7" type="ORF">A8L45_13415</name>
</gene>
<dbReference type="Proteomes" id="UP000094936">
    <property type="component" value="Unassembled WGS sequence"/>
</dbReference>
<dbReference type="OrthoDB" id="5173551at2"/>
<feature type="signal peptide" evidence="5">
    <location>
        <begin position="1"/>
        <end position="23"/>
    </location>
</feature>
<dbReference type="InterPro" id="IPR015943">
    <property type="entry name" value="WD40/YVTN_repeat-like_dom_sf"/>
</dbReference>
<dbReference type="PANTHER" id="PTHR34512">
    <property type="entry name" value="CELL SURFACE PROTEIN"/>
    <property type="match status" value="1"/>
</dbReference>
<dbReference type="InterPro" id="IPR011047">
    <property type="entry name" value="Quinoprotein_ADH-like_sf"/>
</dbReference>
<name>A0A1C3EGD4_9GAMM</name>
<keyword evidence="8" id="KW-1185">Reference proteome</keyword>
<evidence type="ECO:0000259" key="6">
    <source>
        <dbReference type="Pfam" id="PF13360"/>
    </source>
</evidence>
<keyword evidence="1 4" id="KW-0732">Signal</keyword>
<sequence length="388" mass="41203">MMSKGFKRIAALALLTGILAGCAGEEEAVQMAPLPLVDSRFEPTLQWSASVGEGVGNYFSELSPAFDEGKLVAADRDGLVKALDAESGKVLWSVNLGDSEPALLSGGILIADGAVYIGTERGVLVALDEETGEQKWQANIGGELLSHPAYDIDSGLVIVNSSNGSLTAVGEESGQVRWTIPSEVPTLTLRGNSAPVVARGGVMWGQANGRIAAAQSAQGQVAWQRSIAVPKGATEIDRLVDVDASPVIAGDRLFAIGYNGQLVSLDILNGQLSWRRNYSSATNFTVVGNRIFLITAKDHIVAVDARSGNELWKNASLEYRLLTAPTVIDNYIVVGDSEGYLHWLDPFSGDFVAQQKLDDSGIAVAPIALDDGYLTMTRNGKLKKFQTP</sequence>
<comment type="subunit">
    <text evidence="4">Part of the Bam complex.</text>
</comment>
<dbReference type="InterPro" id="IPR017687">
    <property type="entry name" value="BamB"/>
</dbReference>
<comment type="function">
    <text evidence="4">Part of the outer membrane protein assembly complex, which is involved in assembly and insertion of beta-barrel proteins into the outer membrane.</text>
</comment>
<dbReference type="InterPro" id="IPR002372">
    <property type="entry name" value="PQQ_rpt_dom"/>
</dbReference>
<feature type="domain" description="Pyrrolo-quinoline quinone repeat" evidence="6">
    <location>
        <begin position="76"/>
        <end position="314"/>
    </location>
</feature>
<dbReference type="RefSeq" id="WP_068903100.1">
    <property type="nucleotide sequence ID" value="NZ_JBHUIF010000028.1"/>
</dbReference>
<proteinExistence type="inferred from homology"/>
<dbReference type="Pfam" id="PF13360">
    <property type="entry name" value="PQQ_2"/>
    <property type="match status" value="1"/>
</dbReference>
<keyword evidence="4" id="KW-0449">Lipoprotein</keyword>
<comment type="subcellular location">
    <subcellularLocation>
        <location evidence="4">Cell outer membrane</location>
        <topology evidence="4">Lipid-anchor</topology>
    </subcellularLocation>
</comment>
<evidence type="ECO:0000256" key="3">
    <source>
        <dbReference type="ARBA" id="ARBA00023237"/>
    </source>
</evidence>
<dbReference type="GO" id="GO:0051205">
    <property type="term" value="P:protein insertion into membrane"/>
    <property type="evidence" value="ECO:0007669"/>
    <property type="project" value="UniProtKB-UniRule"/>
</dbReference>
<dbReference type="SUPFAM" id="SSF50998">
    <property type="entry name" value="Quinoprotein alcohol dehydrogenase-like"/>
    <property type="match status" value="1"/>
</dbReference>
<evidence type="ECO:0000256" key="5">
    <source>
        <dbReference type="SAM" id="SignalP"/>
    </source>
</evidence>
<evidence type="ECO:0000313" key="7">
    <source>
        <dbReference type="EMBL" id="ODA32322.1"/>
    </source>
</evidence>
<dbReference type="InterPro" id="IPR018391">
    <property type="entry name" value="PQQ_b-propeller_rpt"/>
</dbReference>
<dbReference type="NCBIfam" id="TIGR03300">
    <property type="entry name" value="assembly_YfgL"/>
    <property type="match status" value="1"/>
</dbReference>
<comment type="similarity">
    <text evidence="4">Belongs to the BamB family.</text>
</comment>
<dbReference type="NCBIfam" id="NF008351">
    <property type="entry name" value="PRK11138.1"/>
    <property type="match status" value="1"/>
</dbReference>
<feature type="chain" id="PRO_5009005341" description="Outer membrane protein assembly factor BamB" evidence="5">
    <location>
        <begin position="24"/>
        <end position="388"/>
    </location>
</feature>